<evidence type="ECO:0000313" key="2">
    <source>
        <dbReference type="Proteomes" id="UP000053429"/>
    </source>
</evidence>
<organism evidence="1 2">
    <name type="scientific">Streptomyces caeruleatus</name>
    <dbReference type="NCBI Taxonomy" id="661399"/>
    <lineage>
        <taxon>Bacteria</taxon>
        <taxon>Bacillati</taxon>
        <taxon>Actinomycetota</taxon>
        <taxon>Actinomycetes</taxon>
        <taxon>Kitasatosporales</taxon>
        <taxon>Streptomycetaceae</taxon>
        <taxon>Streptomyces</taxon>
    </lineage>
</organism>
<dbReference type="STRING" id="661399.AQJ67_10520"/>
<proteinExistence type="predicted"/>
<name>A0A124IA57_9ACTN</name>
<dbReference type="RefSeq" id="WP_062717816.1">
    <property type="nucleotide sequence ID" value="NZ_KQ948926.1"/>
</dbReference>
<keyword evidence="2" id="KW-1185">Reference proteome</keyword>
<gene>
    <name evidence="1" type="ORF">AQJ67_10520</name>
</gene>
<comment type="caution">
    <text evidence="1">The sequence shown here is derived from an EMBL/GenBank/DDBJ whole genome shotgun (WGS) entry which is preliminary data.</text>
</comment>
<evidence type="ECO:0000313" key="1">
    <source>
        <dbReference type="EMBL" id="KUO04626.1"/>
    </source>
</evidence>
<dbReference type="AlphaFoldDB" id="A0A124IA57"/>
<dbReference type="Proteomes" id="UP000053429">
    <property type="component" value="Unassembled WGS sequence"/>
</dbReference>
<accession>A0A124IA57</accession>
<protein>
    <submittedName>
        <fullName evidence="1">Uncharacterized protein</fullName>
    </submittedName>
</protein>
<sequence>MTRVATNDCTRVSFATYRALEKGGLVTRDTSTSLWTGGQKITGTEQGQQALAQPRPRAALATAVATPPKTTLAQGVHR</sequence>
<reference evidence="1 2" key="1">
    <citation type="submission" date="2015-10" db="EMBL/GenBank/DDBJ databases">
        <title>Draft genome sequence of Streptomyces caeruleatus NRRL B-24802, type strain for the species Streptomyces caeruleatus.</title>
        <authorList>
            <person name="Ruckert C."/>
            <person name="Winkler A."/>
            <person name="Kalinowski J."/>
            <person name="Kampfer P."/>
            <person name="Glaeser S."/>
        </authorList>
    </citation>
    <scope>NUCLEOTIDE SEQUENCE [LARGE SCALE GENOMIC DNA]</scope>
    <source>
        <strain evidence="1 2">NRRL B-24802</strain>
    </source>
</reference>
<dbReference type="EMBL" id="LMWY01000011">
    <property type="protein sequence ID" value="KUO04626.1"/>
    <property type="molecule type" value="Genomic_DNA"/>
</dbReference>